<keyword evidence="8 11" id="KW-0663">Pyridoxal phosphate</keyword>
<dbReference type="GO" id="GO:0030170">
    <property type="term" value="F:pyridoxal phosphate binding"/>
    <property type="evidence" value="ECO:0007669"/>
    <property type="project" value="InterPro"/>
</dbReference>
<dbReference type="AlphaFoldDB" id="A0A1W1XSX5"/>
<comment type="cofactor">
    <cofactor evidence="1 11">
        <name>pyridoxal 5'-phosphate</name>
        <dbReference type="ChEBI" id="CHEBI:597326"/>
    </cofactor>
</comment>
<dbReference type="CDD" id="cd00609">
    <property type="entry name" value="AAT_like"/>
    <property type="match status" value="1"/>
</dbReference>
<dbReference type="InterPro" id="IPR015421">
    <property type="entry name" value="PyrdxlP-dep_Trfase_major"/>
</dbReference>
<dbReference type="EMBL" id="FWXD01000015">
    <property type="protein sequence ID" value="SMC27069.1"/>
    <property type="molecule type" value="Genomic_DNA"/>
</dbReference>
<comment type="pathway">
    <text evidence="2 11">Amino-acid biosynthesis; L-histidine biosynthesis; L-histidine from 5-phospho-alpha-D-ribose 1-diphosphate: step 7/9.</text>
</comment>
<comment type="similarity">
    <text evidence="3 11">Belongs to the class-II pyridoxal-phosphate-dependent aminotransferase family. Histidinol-phosphate aminotransferase subfamily.</text>
</comment>
<dbReference type="Gene3D" id="3.40.640.10">
    <property type="entry name" value="Type I PLP-dependent aspartate aminotransferase-like (Major domain)"/>
    <property type="match status" value="1"/>
</dbReference>
<evidence type="ECO:0000256" key="10">
    <source>
        <dbReference type="ARBA" id="ARBA00047481"/>
    </source>
</evidence>
<dbReference type="Gene3D" id="3.90.1150.10">
    <property type="entry name" value="Aspartate Aminotransferase, domain 1"/>
    <property type="match status" value="1"/>
</dbReference>
<reference evidence="13 14" key="1">
    <citation type="submission" date="2017-04" db="EMBL/GenBank/DDBJ databases">
        <authorList>
            <person name="Afonso C.L."/>
            <person name="Miller P.J."/>
            <person name="Scott M.A."/>
            <person name="Spackman E."/>
            <person name="Goraichik I."/>
            <person name="Dimitrov K.M."/>
            <person name="Suarez D.L."/>
            <person name="Swayne D.E."/>
        </authorList>
    </citation>
    <scope>NUCLEOTIDE SEQUENCE [LARGE SCALE GENOMIC DNA]</scope>
    <source>
        <strain evidence="13 14">DSM 23236</strain>
    </source>
</reference>
<dbReference type="EC" id="2.6.1.9" evidence="11"/>
<dbReference type="InterPro" id="IPR015424">
    <property type="entry name" value="PyrdxlP-dep_Trfase"/>
</dbReference>
<dbReference type="STRING" id="1121001.SAMN02745857_02696"/>
<comment type="subunit">
    <text evidence="4 11">Homodimer.</text>
</comment>
<dbReference type="PANTHER" id="PTHR42885:SF2">
    <property type="entry name" value="HISTIDINOL-PHOSPHATE AMINOTRANSFERASE"/>
    <property type="match status" value="1"/>
</dbReference>
<evidence type="ECO:0000256" key="4">
    <source>
        <dbReference type="ARBA" id="ARBA00011738"/>
    </source>
</evidence>
<dbReference type="SUPFAM" id="SSF53383">
    <property type="entry name" value="PLP-dependent transferases"/>
    <property type="match status" value="1"/>
</dbReference>
<evidence type="ECO:0000313" key="14">
    <source>
        <dbReference type="Proteomes" id="UP000192761"/>
    </source>
</evidence>
<dbReference type="UniPathway" id="UPA00031">
    <property type="reaction ID" value="UER00012"/>
</dbReference>
<dbReference type="HAMAP" id="MF_01023">
    <property type="entry name" value="HisC_aminotrans_2"/>
    <property type="match status" value="1"/>
</dbReference>
<evidence type="ECO:0000313" key="13">
    <source>
        <dbReference type="EMBL" id="SMC27069.1"/>
    </source>
</evidence>
<evidence type="ECO:0000259" key="12">
    <source>
        <dbReference type="Pfam" id="PF00155"/>
    </source>
</evidence>
<evidence type="ECO:0000256" key="3">
    <source>
        <dbReference type="ARBA" id="ARBA00007970"/>
    </source>
</evidence>
<name>A0A1W1XSX5_9NEIS</name>
<organism evidence="13 14">
    <name type="scientific">Andreprevotia lacus DSM 23236</name>
    <dbReference type="NCBI Taxonomy" id="1121001"/>
    <lineage>
        <taxon>Bacteria</taxon>
        <taxon>Pseudomonadati</taxon>
        <taxon>Pseudomonadota</taxon>
        <taxon>Betaproteobacteria</taxon>
        <taxon>Neisseriales</taxon>
        <taxon>Chitinibacteraceae</taxon>
        <taxon>Andreprevotia</taxon>
    </lineage>
</organism>
<dbReference type="GO" id="GO:0004400">
    <property type="term" value="F:histidinol-phosphate transaminase activity"/>
    <property type="evidence" value="ECO:0007669"/>
    <property type="project" value="UniProtKB-UniRule"/>
</dbReference>
<evidence type="ECO:0000256" key="2">
    <source>
        <dbReference type="ARBA" id="ARBA00005011"/>
    </source>
</evidence>
<evidence type="ECO:0000256" key="8">
    <source>
        <dbReference type="ARBA" id="ARBA00022898"/>
    </source>
</evidence>
<dbReference type="InterPro" id="IPR005861">
    <property type="entry name" value="HisP_aminotrans"/>
</dbReference>
<keyword evidence="6 11" id="KW-0028">Amino-acid biosynthesis</keyword>
<evidence type="ECO:0000256" key="5">
    <source>
        <dbReference type="ARBA" id="ARBA00022576"/>
    </source>
</evidence>
<dbReference type="InterPro" id="IPR015422">
    <property type="entry name" value="PyrdxlP-dep_Trfase_small"/>
</dbReference>
<keyword evidence="5 11" id="KW-0032">Aminotransferase</keyword>
<dbReference type="NCBIfam" id="TIGR01141">
    <property type="entry name" value="hisC"/>
    <property type="match status" value="1"/>
</dbReference>
<proteinExistence type="inferred from homology"/>
<gene>
    <name evidence="11" type="primary">hisC</name>
    <name evidence="13" type="ORF">SAMN02745857_02696</name>
</gene>
<evidence type="ECO:0000256" key="9">
    <source>
        <dbReference type="ARBA" id="ARBA00023102"/>
    </source>
</evidence>
<feature type="domain" description="Aminotransferase class I/classII large" evidence="12">
    <location>
        <begin position="27"/>
        <end position="351"/>
    </location>
</feature>
<comment type="catalytic activity">
    <reaction evidence="10 11">
        <text>L-histidinol phosphate + 2-oxoglutarate = 3-(imidazol-4-yl)-2-oxopropyl phosphate + L-glutamate</text>
        <dbReference type="Rhea" id="RHEA:23744"/>
        <dbReference type="ChEBI" id="CHEBI:16810"/>
        <dbReference type="ChEBI" id="CHEBI:29985"/>
        <dbReference type="ChEBI" id="CHEBI:57766"/>
        <dbReference type="ChEBI" id="CHEBI:57980"/>
        <dbReference type="EC" id="2.6.1.9"/>
    </reaction>
</comment>
<sequence>MTSHTDILRAEISALHAYHVPPAQGFLKLDAMENPYDLPPELQAELGRRLAQAPINRYPDPQGSGIKAGLKTAMGIPDGFDVLLGNGSDEIIQLLAMLVMKPGATLLSVEPSFVMYKMIATFCGINYVGVPLNPADFSLDLDAMLAAVREHQPALVFLAYPNNPTGNAFDAAAIEAIIEAAPGLVVVDEAYHAFAEDSFFSRLQRYPNLLVMRTLSKLGVAGLRLGFIVGAPGWITELDKLRLPYNINVLTQIATELALEHVDVLNGQAAVLKQERTNLLAALNALPGVTAFPSQANFILARVPDALAVFNALKEKKILIKNLHGGPKVLDNCLRFTVGRPEDNAVVVAALKEIIK</sequence>
<dbReference type="InterPro" id="IPR004839">
    <property type="entry name" value="Aminotransferase_I/II_large"/>
</dbReference>
<dbReference type="RefSeq" id="WP_084091326.1">
    <property type="nucleotide sequence ID" value="NZ_FWXD01000015.1"/>
</dbReference>
<dbReference type="OrthoDB" id="9813612at2"/>
<evidence type="ECO:0000256" key="6">
    <source>
        <dbReference type="ARBA" id="ARBA00022605"/>
    </source>
</evidence>
<accession>A0A1W1XSX5</accession>
<protein>
    <recommendedName>
        <fullName evidence="11">Histidinol-phosphate aminotransferase</fullName>
        <ecNumber evidence="11">2.6.1.9</ecNumber>
    </recommendedName>
    <alternativeName>
        <fullName evidence="11">Imidazole acetol-phosphate transaminase</fullName>
    </alternativeName>
</protein>
<dbReference type="Proteomes" id="UP000192761">
    <property type="component" value="Unassembled WGS sequence"/>
</dbReference>
<evidence type="ECO:0000256" key="1">
    <source>
        <dbReference type="ARBA" id="ARBA00001933"/>
    </source>
</evidence>
<dbReference type="PANTHER" id="PTHR42885">
    <property type="entry name" value="HISTIDINOL-PHOSPHATE AMINOTRANSFERASE-RELATED"/>
    <property type="match status" value="1"/>
</dbReference>
<evidence type="ECO:0000256" key="7">
    <source>
        <dbReference type="ARBA" id="ARBA00022679"/>
    </source>
</evidence>
<keyword evidence="7 11" id="KW-0808">Transferase</keyword>
<keyword evidence="9 11" id="KW-0368">Histidine biosynthesis</keyword>
<dbReference type="GO" id="GO:0000105">
    <property type="term" value="P:L-histidine biosynthetic process"/>
    <property type="evidence" value="ECO:0007669"/>
    <property type="project" value="UniProtKB-UniRule"/>
</dbReference>
<keyword evidence="14" id="KW-1185">Reference proteome</keyword>
<feature type="modified residue" description="N6-(pyridoxal phosphate)lysine" evidence="11">
    <location>
        <position position="217"/>
    </location>
</feature>
<dbReference type="Pfam" id="PF00155">
    <property type="entry name" value="Aminotran_1_2"/>
    <property type="match status" value="1"/>
</dbReference>
<evidence type="ECO:0000256" key="11">
    <source>
        <dbReference type="HAMAP-Rule" id="MF_01023"/>
    </source>
</evidence>